<gene>
    <name evidence="3" type="ORF">Cgig2_000623</name>
</gene>
<dbReference type="EMBL" id="JAKOGI010000172">
    <property type="protein sequence ID" value="KAJ8441250.1"/>
    <property type="molecule type" value="Genomic_DNA"/>
</dbReference>
<evidence type="ECO:0000256" key="2">
    <source>
        <dbReference type="SAM" id="Phobius"/>
    </source>
</evidence>
<dbReference type="AlphaFoldDB" id="A0A9Q1KE25"/>
<sequence>MNGSKVEEDGDGFLSLGHLEKDKVVVEKESENGRSMRKKNKVEIETASQGTSREAVTALTTPKQHRRKYGRVKVKVFEMELRSGQKRLRSPVTQQKLGRKSKESYPDYNNEEGGNTLEPLRDNKVSISSSEQLKRNLRSKKRHDACCAEQQAVEEGRGKQVTRHGKGVEVKGNGKVEEVQKVSTVDKEEDEGPKQAVGAVDVVIRHSSALKAVCALRDQLSDIQKEAIRGIVWTPVLEYEAFREVPFSYFDEAFVTGLPPTGKCVEFKRSEGTSEVKEVLKEVIGELETVGLFRKLYTLFIVIYLFFPQCAGGVAWDLIFVVEDMDRVVKYNWSEAVWKILVEAIEETTVKMQTTKNLQINGFAMILQGVINIEKCLRRARDAL</sequence>
<protein>
    <recommendedName>
        <fullName evidence="5">Aminotransferase-like plant mobile domain-containing protein</fullName>
    </recommendedName>
</protein>
<evidence type="ECO:0000313" key="4">
    <source>
        <dbReference type="Proteomes" id="UP001153076"/>
    </source>
</evidence>
<evidence type="ECO:0000313" key="3">
    <source>
        <dbReference type="EMBL" id="KAJ8441250.1"/>
    </source>
</evidence>
<dbReference type="OrthoDB" id="1417722at2759"/>
<comment type="caution">
    <text evidence="3">The sequence shown here is derived from an EMBL/GenBank/DDBJ whole genome shotgun (WGS) entry which is preliminary data.</text>
</comment>
<keyword evidence="2" id="KW-0472">Membrane</keyword>
<feature type="transmembrane region" description="Helical" evidence="2">
    <location>
        <begin position="296"/>
        <end position="322"/>
    </location>
</feature>
<keyword evidence="4" id="KW-1185">Reference proteome</keyword>
<evidence type="ECO:0008006" key="5">
    <source>
        <dbReference type="Google" id="ProtNLM"/>
    </source>
</evidence>
<keyword evidence="2" id="KW-0812">Transmembrane</keyword>
<reference evidence="3" key="1">
    <citation type="submission" date="2022-04" db="EMBL/GenBank/DDBJ databases">
        <title>Carnegiea gigantea Genome sequencing and assembly v2.</title>
        <authorList>
            <person name="Copetti D."/>
            <person name="Sanderson M.J."/>
            <person name="Burquez A."/>
            <person name="Wojciechowski M.F."/>
        </authorList>
    </citation>
    <scope>NUCLEOTIDE SEQUENCE</scope>
    <source>
        <strain evidence="3">SGP5-SGP5p</strain>
        <tissue evidence="3">Aerial part</tissue>
    </source>
</reference>
<proteinExistence type="predicted"/>
<organism evidence="3 4">
    <name type="scientific">Carnegiea gigantea</name>
    <dbReference type="NCBI Taxonomy" id="171969"/>
    <lineage>
        <taxon>Eukaryota</taxon>
        <taxon>Viridiplantae</taxon>
        <taxon>Streptophyta</taxon>
        <taxon>Embryophyta</taxon>
        <taxon>Tracheophyta</taxon>
        <taxon>Spermatophyta</taxon>
        <taxon>Magnoliopsida</taxon>
        <taxon>eudicotyledons</taxon>
        <taxon>Gunneridae</taxon>
        <taxon>Pentapetalae</taxon>
        <taxon>Caryophyllales</taxon>
        <taxon>Cactineae</taxon>
        <taxon>Cactaceae</taxon>
        <taxon>Cactoideae</taxon>
        <taxon>Echinocereeae</taxon>
        <taxon>Carnegiea</taxon>
    </lineage>
</organism>
<feature type="region of interest" description="Disordered" evidence="1">
    <location>
        <begin position="27"/>
        <end position="67"/>
    </location>
</feature>
<feature type="compositionally biased region" description="Polar residues" evidence="1">
    <location>
        <begin position="46"/>
        <end position="62"/>
    </location>
</feature>
<accession>A0A9Q1KE25</accession>
<name>A0A9Q1KE25_9CARY</name>
<keyword evidence="2" id="KW-1133">Transmembrane helix</keyword>
<evidence type="ECO:0000256" key="1">
    <source>
        <dbReference type="SAM" id="MobiDB-lite"/>
    </source>
</evidence>
<dbReference type="Proteomes" id="UP001153076">
    <property type="component" value="Unassembled WGS sequence"/>
</dbReference>
<feature type="region of interest" description="Disordered" evidence="1">
    <location>
        <begin position="81"/>
        <end position="141"/>
    </location>
</feature>